<dbReference type="Proteomes" id="UP000295717">
    <property type="component" value="Unassembled WGS sequence"/>
</dbReference>
<evidence type="ECO:0000313" key="2">
    <source>
        <dbReference type="Proteomes" id="UP000295717"/>
    </source>
</evidence>
<dbReference type="RefSeq" id="WP_279387996.1">
    <property type="nucleotide sequence ID" value="NZ_SMAO01000006.1"/>
</dbReference>
<gene>
    <name evidence="1" type="ORF">EDC35_106215</name>
</gene>
<evidence type="ECO:0000313" key="1">
    <source>
        <dbReference type="EMBL" id="TCT20287.1"/>
    </source>
</evidence>
<reference evidence="1 2" key="1">
    <citation type="submission" date="2019-03" db="EMBL/GenBank/DDBJ databases">
        <title>Genomic Encyclopedia of Type Strains, Phase IV (KMG-IV): sequencing the most valuable type-strain genomes for metagenomic binning, comparative biology and taxonomic classification.</title>
        <authorList>
            <person name="Goeker M."/>
        </authorList>
    </citation>
    <scope>NUCLEOTIDE SEQUENCE [LARGE SCALE GENOMIC DNA]</scope>
    <source>
        <strain evidence="1 2">DSM 13587</strain>
    </source>
</reference>
<comment type="caution">
    <text evidence="1">The sequence shown here is derived from an EMBL/GenBank/DDBJ whole genome shotgun (WGS) entry which is preliminary data.</text>
</comment>
<accession>A0A4R3MX03</accession>
<proteinExistence type="predicted"/>
<organism evidence="1 2">
    <name type="scientific">Thiobaca trueperi</name>
    <dbReference type="NCBI Taxonomy" id="127458"/>
    <lineage>
        <taxon>Bacteria</taxon>
        <taxon>Pseudomonadati</taxon>
        <taxon>Pseudomonadota</taxon>
        <taxon>Gammaproteobacteria</taxon>
        <taxon>Chromatiales</taxon>
        <taxon>Chromatiaceae</taxon>
        <taxon>Thiobaca</taxon>
    </lineage>
</organism>
<protein>
    <submittedName>
        <fullName evidence="1">Uncharacterized protein</fullName>
    </submittedName>
</protein>
<sequence length="41" mass="4516">MIVVVIEDSQIDDDNDNDNEHYFGISKATTVADGEDQGFPT</sequence>
<keyword evidence="2" id="KW-1185">Reference proteome</keyword>
<dbReference type="AlphaFoldDB" id="A0A4R3MX03"/>
<name>A0A4R3MX03_9GAMM</name>
<dbReference type="EMBL" id="SMAO01000006">
    <property type="protein sequence ID" value="TCT20287.1"/>
    <property type="molecule type" value="Genomic_DNA"/>
</dbReference>